<evidence type="ECO:0000259" key="2">
    <source>
        <dbReference type="Pfam" id="PF22939"/>
    </source>
</evidence>
<protein>
    <submittedName>
        <fullName evidence="3">Ankyrin repeat-containing domain protein</fullName>
    </submittedName>
</protein>
<dbReference type="Pfam" id="PF22939">
    <property type="entry name" value="WHD_GPIID"/>
    <property type="match status" value="1"/>
</dbReference>
<evidence type="ECO:0000313" key="3">
    <source>
        <dbReference type="EMBL" id="KAE8357611.1"/>
    </source>
</evidence>
<dbReference type="Pfam" id="PF00023">
    <property type="entry name" value="Ank"/>
    <property type="match status" value="2"/>
</dbReference>
<dbReference type="Proteomes" id="UP000326268">
    <property type="component" value="Unassembled WGS sequence"/>
</dbReference>
<dbReference type="AlphaFoldDB" id="A0A5N6ZJ20"/>
<evidence type="ECO:0000256" key="1">
    <source>
        <dbReference type="PROSITE-ProRule" id="PRU00023"/>
    </source>
</evidence>
<organism evidence="3 4">
    <name type="scientific">Aspergillus caelatus</name>
    <dbReference type="NCBI Taxonomy" id="61420"/>
    <lineage>
        <taxon>Eukaryota</taxon>
        <taxon>Fungi</taxon>
        <taxon>Dikarya</taxon>
        <taxon>Ascomycota</taxon>
        <taxon>Pezizomycotina</taxon>
        <taxon>Eurotiomycetes</taxon>
        <taxon>Eurotiomycetidae</taxon>
        <taxon>Eurotiales</taxon>
        <taxon>Aspergillaceae</taxon>
        <taxon>Aspergillus</taxon>
        <taxon>Aspergillus subgen. Circumdati</taxon>
    </lineage>
</organism>
<dbReference type="InterPro" id="IPR036770">
    <property type="entry name" value="Ankyrin_rpt-contain_sf"/>
</dbReference>
<dbReference type="SUPFAM" id="SSF48403">
    <property type="entry name" value="Ankyrin repeat"/>
    <property type="match status" value="1"/>
</dbReference>
<dbReference type="GeneID" id="43658124"/>
<dbReference type="PANTHER" id="PTHR24118">
    <property type="entry name" value="POTE ANKYRIN DOMAIN"/>
    <property type="match status" value="1"/>
</dbReference>
<feature type="repeat" description="ANK" evidence="1">
    <location>
        <begin position="416"/>
        <end position="448"/>
    </location>
</feature>
<dbReference type="PROSITE" id="PS50088">
    <property type="entry name" value="ANK_REPEAT"/>
    <property type="match status" value="4"/>
</dbReference>
<feature type="repeat" description="ANK" evidence="1">
    <location>
        <begin position="320"/>
        <end position="352"/>
    </location>
</feature>
<name>A0A5N6ZJ20_9EURO</name>
<accession>A0A5N6ZJ20</accession>
<feature type="repeat" description="ANK" evidence="1">
    <location>
        <begin position="450"/>
        <end position="482"/>
    </location>
</feature>
<dbReference type="InterPro" id="IPR002110">
    <property type="entry name" value="Ankyrin_rpt"/>
</dbReference>
<keyword evidence="4" id="KW-1185">Reference proteome</keyword>
<evidence type="ECO:0000313" key="4">
    <source>
        <dbReference type="Proteomes" id="UP000326268"/>
    </source>
</evidence>
<dbReference type="RefSeq" id="XP_031920692.1">
    <property type="nucleotide sequence ID" value="XM_032073678.1"/>
</dbReference>
<feature type="domain" description="GPI inositol-deacylase winged helix" evidence="2">
    <location>
        <begin position="131"/>
        <end position="208"/>
    </location>
</feature>
<dbReference type="Gene3D" id="1.25.40.20">
    <property type="entry name" value="Ankyrin repeat-containing domain"/>
    <property type="match status" value="1"/>
</dbReference>
<dbReference type="EMBL" id="ML737988">
    <property type="protein sequence ID" value="KAE8357611.1"/>
    <property type="molecule type" value="Genomic_DNA"/>
</dbReference>
<dbReference type="OrthoDB" id="1577640at2759"/>
<sequence length="598" mass="66704">MSLQARSSSIQLYITGRPHVQVTVARHIKEKHEIPIVAHDHDIRRFIDLEIGGPNDIEPDAMDEKLRVDIQNKAIESAKGVFLLPVLQVHAILQATTIRRREEALRTLPSDLGDAFAGTMARIEQQPHAQSEQAKKILAWVYLAERPVSVDELLCSLAIEDDDKAFNPRGMPIRSTLINCCHGLAVIDQETSTIRLVHYSFQEYLCRQNQLFGVSKVQWHNRIAWTCLTFLNFPSPPSEDNCMETTIMSYAAAKWGHHLQKSEHLQDVPLELAREYLPQYNDNELRLVASYVHIAAFFGVQALVLHLCLAERDLDLRDIEGQTPLSWAARRGHKVVTKPLIENGVALDSRDHAALSMAAQSRCEAVAELLIGKGAPLNTKNQSGLTPLSLAVLGGFKNIVRLLLDNGAAVEATDRYGRTPLLSAVSSGLEEIVKLLLDKDANVEAFDYKYGRTPLIWAAAEGYEIIARLLIEKGAEVDSIDAGFSWTPFAWAAVNRFEGVSRLLLENGAEMESVEVNGYGRTPLLLALEARNEPIVKLLIGKLAEAESNALRRTELVSCVEEKGLDALIDFLEFTTDYHGHRSKRKPNANDPIHLYFD</sequence>
<reference evidence="3 4" key="1">
    <citation type="submission" date="2019-04" db="EMBL/GenBank/DDBJ databases">
        <title>Friends and foes A comparative genomics studyof 23 Aspergillus species from section Flavi.</title>
        <authorList>
            <consortium name="DOE Joint Genome Institute"/>
            <person name="Kjaerbolling I."/>
            <person name="Vesth T."/>
            <person name="Frisvad J.C."/>
            <person name="Nybo J.L."/>
            <person name="Theobald S."/>
            <person name="Kildgaard S."/>
            <person name="Isbrandt T."/>
            <person name="Kuo A."/>
            <person name="Sato A."/>
            <person name="Lyhne E.K."/>
            <person name="Kogle M.E."/>
            <person name="Wiebenga A."/>
            <person name="Kun R.S."/>
            <person name="Lubbers R.J."/>
            <person name="Makela M.R."/>
            <person name="Barry K."/>
            <person name="Chovatia M."/>
            <person name="Clum A."/>
            <person name="Daum C."/>
            <person name="Haridas S."/>
            <person name="He G."/>
            <person name="LaButti K."/>
            <person name="Lipzen A."/>
            <person name="Mondo S."/>
            <person name="Riley R."/>
            <person name="Salamov A."/>
            <person name="Simmons B.A."/>
            <person name="Magnuson J.K."/>
            <person name="Henrissat B."/>
            <person name="Mortensen U.H."/>
            <person name="Larsen T.O."/>
            <person name="Devries R.P."/>
            <person name="Grigoriev I.V."/>
            <person name="Machida M."/>
            <person name="Baker S.E."/>
            <person name="Andersen M.R."/>
        </authorList>
    </citation>
    <scope>NUCLEOTIDE SEQUENCE [LARGE SCALE GENOMIC DNA]</scope>
    <source>
        <strain evidence="3 4">CBS 763.97</strain>
    </source>
</reference>
<dbReference type="PROSITE" id="PS50297">
    <property type="entry name" value="ANK_REP_REGION"/>
    <property type="match status" value="4"/>
</dbReference>
<keyword evidence="1" id="KW-0040">ANK repeat</keyword>
<dbReference type="SMART" id="SM00248">
    <property type="entry name" value="ANK"/>
    <property type="match status" value="7"/>
</dbReference>
<gene>
    <name evidence="3" type="ORF">BDV27DRAFT_164356</name>
</gene>
<dbReference type="PRINTS" id="PR01415">
    <property type="entry name" value="ANKYRIN"/>
</dbReference>
<proteinExistence type="predicted"/>
<dbReference type="Pfam" id="PF12796">
    <property type="entry name" value="Ank_2"/>
    <property type="match status" value="2"/>
</dbReference>
<dbReference type="InterPro" id="IPR054471">
    <property type="entry name" value="GPIID_WHD"/>
</dbReference>
<dbReference type="PANTHER" id="PTHR24118:SF99">
    <property type="entry name" value="POTE ANKYRIN DOMAIN FAMILY MEMBER 3C-RELATED"/>
    <property type="match status" value="1"/>
</dbReference>
<feature type="repeat" description="ANK" evidence="1">
    <location>
        <begin position="383"/>
        <end position="415"/>
    </location>
</feature>